<proteinExistence type="predicted"/>
<dbReference type="OrthoDB" id="8781657at2759"/>
<evidence type="ECO:0000256" key="2">
    <source>
        <dbReference type="SAM" id="SignalP"/>
    </source>
</evidence>
<feature type="compositionally biased region" description="Pro residues" evidence="1">
    <location>
        <begin position="379"/>
        <end position="389"/>
    </location>
</feature>
<protein>
    <submittedName>
        <fullName evidence="3">DNA-directed RNA polymerase II subunit RPB1</fullName>
    </submittedName>
</protein>
<keyword evidence="3" id="KW-0240">DNA-directed RNA polymerase</keyword>
<accession>A0A4Z2HCY7</accession>
<keyword evidence="2" id="KW-0732">Signal</keyword>
<gene>
    <name evidence="3" type="primary">RPII_0</name>
    <name evidence="3" type="ORF">EYF80_026980</name>
</gene>
<keyword evidence="4" id="KW-1185">Reference proteome</keyword>
<reference evidence="3 4" key="1">
    <citation type="submission" date="2019-03" db="EMBL/GenBank/DDBJ databases">
        <title>First draft genome of Liparis tanakae, snailfish: a comprehensive survey of snailfish specific genes.</title>
        <authorList>
            <person name="Kim W."/>
            <person name="Song I."/>
            <person name="Jeong J.-H."/>
            <person name="Kim D."/>
            <person name="Kim S."/>
            <person name="Ryu S."/>
            <person name="Song J.Y."/>
            <person name="Lee S.K."/>
        </authorList>
    </citation>
    <scope>NUCLEOTIDE SEQUENCE [LARGE SCALE GENOMIC DNA]</scope>
    <source>
        <tissue evidence="3">Muscle</tissue>
    </source>
</reference>
<keyword evidence="3" id="KW-0804">Transcription</keyword>
<dbReference type="GO" id="GO:0000428">
    <property type="term" value="C:DNA-directed RNA polymerase complex"/>
    <property type="evidence" value="ECO:0007669"/>
    <property type="project" value="UniProtKB-KW"/>
</dbReference>
<feature type="compositionally biased region" description="Pro residues" evidence="1">
    <location>
        <begin position="256"/>
        <end position="271"/>
    </location>
</feature>
<evidence type="ECO:0000256" key="1">
    <source>
        <dbReference type="SAM" id="MobiDB-lite"/>
    </source>
</evidence>
<name>A0A4Z2HCY7_9TELE</name>
<comment type="caution">
    <text evidence="3">The sequence shown here is derived from an EMBL/GenBank/DDBJ whole genome shotgun (WGS) entry which is preliminary data.</text>
</comment>
<sequence>MMWSVGILLATALSVESYTVHDIHERLSHGRQLKIFLPKSAEKLEFTPADDPSKTYLYWEKSRIRLIKGRVSGSGSDRRWYIDKVTYEDQGTYTQKDYWNKEISAVKVAVTTRHNFNKCVAGDSLSVQLEGLDLSDATLFFSGEAGNFTLVHHGARMSQDLPNYWDRVQTQSMKIEIRNVNYSDAGHYTLTDRRDRVVSVTRMDLTDHHENSDGNPFLALLLLLGIPAGICCCCRKKIFKKKAAAGATFQSSPDIVHPPPSGPYGPAPPFNAPGAGPSFHPPPETGGPGQWTGPQPSPGYNPSYPPQNPVYTPQNPGYTPQNPGYAPQNPAYTPQDPGYAPHNPAYTPQNPGYAPQNPAYTPQDPGYAPHNPAYTPQNPAYPPGGPAAQPPQWNGPPAGYYPAGPAAPMAEAASPPGPPPSTNILNASNDAYEFKIDGGNTTNFL</sequence>
<evidence type="ECO:0000313" key="3">
    <source>
        <dbReference type="EMBL" id="TNN62754.1"/>
    </source>
</evidence>
<dbReference type="Proteomes" id="UP000314294">
    <property type="component" value="Unassembled WGS sequence"/>
</dbReference>
<dbReference type="EMBL" id="SRLO01000286">
    <property type="protein sequence ID" value="TNN62754.1"/>
    <property type="molecule type" value="Genomic_DNA"/>
</dbReference>
<feature type="compositionally biased region" description="Polar residues" evidence="1">
    <location>
        <begin position="309"/>
        <end position="322"/>
    </location>
</feature>
<feature type="compositionally biased region" description="Low complexity" evidence="1">
    <location>
        <begin position="390"/>
        <end position="414"/>
    </location>
</feature>
<feature type="region of interest" description="Disordered" evidence="1">
    <location>
        <begin position="249"/>
        <end position="426"/>
    </location>
</feature>
<feature type="compositionally biased region" description="Pro residues" evidence="1">
    <location>
        <begin position="295"/>
        <end position="308"/>
    </location>
</feature>
<evidence type="ECO:0000313" key="4">
    <source>
        <dbReference type="Proteomes" id="UP000314294"/>
    </source>
</evidence>
<dbReference type="AlphaFoldDB" id="A0A4Z2HCY7"/>
<organism evidence="3 4">
    <name type="scientific">Liparis tanakae</name>
    <name type="common">Tanaka's snailfish</name>
    <dbReference type="NCBI Taxonomy" id="230148"/>
    <lineage>
        <taxon>Eukaryota</taxon>
        <taxon>Metazoa</taxon>
        <taxon>Chordata</taxon>
        <taxon>Craniata</taxon>
        <taxon>Vertebrata</taxon>
        <taxon>Euteleostomi</taxon>
        <taxon>Actinopterygii</taxon>
        <taxon>Neopterygii</taxon>
        <taxon>Teleostei</taxon>
        <taxon>Neoteleostei</taxon>
        <taxon>Acanthomorphata</taxon>
        <taxon>Eupercaria</taxon>
        <taxon>Perciformes</taxon>
        <taxon>Cottioidei</taxon>
        <taxon>Cottales</taxon>
        <taxon>Liparidae</taxon>
        <taxon>Liparis</taxon>
    </lineage>
</organism>
<feature type="signal peptide" evidence="2">
    <location>
        <begin position="1"/>
        <end position="17"/>
    </location>
</feature>
<feature type="chain" id="PRO_5021405825" evidence="2">
    <location>
        <begin position="18"/>
        <end position="445"/>
    </location>
</feature>